<feature type="compositionally biased region" description="Polar residues" evidence="1">
    <location>
        <begin position="18"/>
        <end position="27"/>
    </location>
</feature>
<proteinExistence type="predicted"/>
<name>A0A0E9WCC9_ANGAN</name>
<reference evidence="2" key="2">
    <citation type="journal article" date="2015" name="Fish Shellfish Immunol.">
        <title>Early steps in the European eel (Anguilla anguilla)-Vibrio vulnificus interaction in the gills: Role of the RtxA13 toxin.</title>
        <authorList>
            <person name="Callol A."/>
            <person name="Pajuelo D."/>
            <person name="Ebbesson L."/>
            <person name="Teles M."/>
            <person name="MacKenzie S."/>
            <person name="Amaro C."/>
        </authorList>
    </citation>
    <scope>NUCLEOTIDE SEQUENCE</scope>
</reference>
<dbReference type="AlphaFoldDB" id="A0A0E9WCC9"/>
<accession>A0A0E9WCC9</accession>
<dbReference type="EMBL" id="GBXM01021434">
    <property type="protein sequence ID" value="JAH87143.1"/>
    <property type="molecule type" value="Transcribed_RNA"/>
</dbReference>
<evidence type="ECO:0000256" key="1">
    <source>
        <dbReference type="SAM" id="MobiDB-lite"/>
    </source>
</evidence>
<sequence>MFDFLSPIFKKKQKDPAGNTTTPVRRT</sequence>
<reference evidence="2" key="1">
    <citation type="submission" date="2014-11" db="EMBL/GenBank/DDBJ databases">
        <authorList>
            <person name="Amaro Gonzalez C."/>
        </authorList>
    </citation>
    <scope>NUCLEOTIDE SEQUENCE</scope>
</reference>
<evidence type="ECO:0000313" key="2">
    <source>
        <dbReference type="EMBL" id="JAH87143.1"/>
    </source>
</evidence>
<protein>
    <submittedName>
        <fullName evidence="2">Uncharacterized protein</fullName>
    </submittedName>
</protein>
<feature type="region of interest" description="Disordered" evidence="1">
    <location>
        <begin position="1"/>
        <end position="27"/>
    </location>
</feature>
<organism evidence="2">
    <name type="scientific">Anguilla anguilla</name>
    <name type="common">European freshwater eel</name>
    <name type="synonym">Muraena anguilla</name>
    <dbReference type="NCBI Taxonomy" id="7936"/>
    <lineage>
        <taxon>Eukaryota</taxon>
        <taxon>Metazoa</taxon>
        <taxon>Chordata</taxon>
        <taxon>Craniata</taxon>
        <taxon>Vertebrata</taxon>
        <taxon>Euteleostomi</taxon>
        <taxon>Actinopterygii</taxon>
        <taxon>Neopterygii</taxon>
        <taxon>Teleostei</taxon>
        <taxon>Anguilliformes</taxon>
        <taxon>Anguillidae</taxon>
        <taxon>Anguilla</taxon>
    </lineage>
</organism>